<dbReference type="AlphaFoldDB" id="A0A7W9ZE74"/>
<keyword evidence="3" id="KW-0201">Cytochrome c-type biogenesis</keyword>
<sequence length="478" mass="51637">MTLTLVTFVGLTFAVLVMLALPLLRRQGGPVIRAAFDMQVYRDQLRELEKDLERGVVTAEQADAARLEIHRRLLAADTEARAAGAGQGALPGRRGRILTTVMLAILLPVLAFGLYGRLGSPGYPDRPHTERMAEMLGLSPDQAKALRTTAETMTKALSDGSGKQSDWVALGQTWQQLGDYTKALNAYDQAAEKGPLDAASWASMGEANVMASNGQVMPGAKEAFLKALAQDRNDPRSRYYLGMAAVQAGDAPRGIAIWRDLSQDSPPDAPWMRMLRSRIAQAAQEAGIPPMSVSPRHPLDSRPVETVALPSGSAPPPDQQAPSEEGFTPDQKAMVDSMIQRLKDRLATSPQDPEGWARLGKSLGVLKDYDGSVKAYATAVEQDSKNVGTRLDYGMALLTRAENTKSPSLPDAFYEQAKWMETNAPEEPGGLYLRALAAESRKQADAAIALWTKLSAVMPPDSPAYAMAQDRLKALGAR</sequence>
<dbReference type="InterPro" id="IPR011990">
    <property type="entry name" value="TPR-like_helical_dom_sf"/>
</dbReference>
<keyword evidence="7" id="KW-0472">Membrane</keyword>
<dbReference type="InterPro" id="IPR051263">
    <property type="entry name" value="C-type_cytochrome_biogenesis"/>
</dbReference>
<dbReference type="Proteomes" id="UP000544872">
    <property type="component" value="Unassembled WGS sequence"/>
</dbReference>
<dbReference type="EMBL" id="JACIIX010000003">
    <property type="protein sequence ID" value="MBB6209826.1"/>
    <property type="molecule type" value="Genomic_DNA"/>
</dbReference>
<evidence type="ECO:0000259" key="8">
    <source>
        <dbReference type="Pfam" id="PF23914"/>
    </source>
</evidence>
<feature type="region of interest" description="Disordered" evidence="6">
    <location>
        <begin position="283"/>
        <end position="328"/>
    </location>
</feature>
<dbReference type="Pfam" id="PF23914">
    <property type="entry name" value="TPR_CcmH_CycH"/>
    <property type="match status" value="1"/>
</dbReference>
<evidence type="ECO:0000313" key="9">
    <source>
        <dbReference type="EMBL" id="MBB6209826.1"/>
    </source>
</evidence>
<dbReference type="InterPro" id="IPR017560">
    <property type="entry name" value="Cyt_c_biogenesis_CcmI"/>
</dbReference>
<evidence type="ECO:0000256" key="3">
    <source>
        <dbReference type="ARBA" id="ARBA00022748"/>
    </source>
</evidence>
<keyword evidence="7" id="KW-1133">Transmembrane helix</keyword>
<dbReference type="PROSITE" id="PS50005">
    <property type="entry name" value="TPR"/>
    <property type="match status" value="1"/>
</dbReference>
<dbReference type="GO" id="GO:0005886">
    <property type="term" value="C:plasma membrane"/>
    <property type="evidence" value="ECO:0007669"/>
    <property type="project" value="TreeGrafter"/>
</dbReference>
<evidence type="ECO:0000256" key="7">
    <source>
        <dbReference type="SAM" id="Phobius"/>
    </source>
</evidence>
<evidence type="ECO:0000256" key="2">
    <source>
        <dbReference type="ARBA" id="ARBA00022737"/>
    </source>
</evidence>
<dbReference type="RefSeq" id="WP_184262411.1">
    <property type="nucleotide sequence ID" value="NZ_JACIIX010000003.1"/>
</dbReference>
<proteinExistence type="predicted"/>
<dbReference type="GO" id="GO:0030313">
    <property type="term" value="C:cell envelope"/>
    <property type="evidence" value="ECO:0007669"/>
    <property type="project" value="UniProtKB-SubCell"/>
</dbReference>
<dbReference type="InterPro" id="IPR019734">
    <property type="entry name" value="TPR_rpt"/>
</dbReference>
<dbReference type="NCBIfam" id="TIGR03142">
    <property type="entry name" value="cytochro_ccmI"/>
    <property type="match status" value="1"/>
</dbReference>
<dbReference type="GO" id="GO:0017004">
    <property type="term" value="P:cytochrome complex assembly"/>
    <property type="evidence" value="ECO:0007669"/>
    <property type="project" value="UniProtKB-KW"/>
</dbReference>
<feature type="domain" description="Cytochrome c-type biogenesis protein H TPR" evidence="8">
    <location>
        <begin position="337"/>
        <end position="465"/>
    </location>
</feature>
<dbReference type="SUPFAM" id="SSF48452">
    <property type="entry name" value="TPR-like"/>
    <property type="match status" value="1"/>
</dbReference>
<keyword evidence="10" id="KW-1185">Reference proteome</keyword>
<keyword evidence="7" id="KW-0812">Transmembrane</keyword>
<feature type="repeat" description="TPR" evidence="5">
    <location>
        <begin position="164"/>
        <end position="197"/>
    </location>
</feature>
<gene>
    <name evidence="9" type="ORF">FHS48_001234</name>
</gene>
<dbReference type="InterPro" id="IPR056413">
    <property type="entry name" value="TPR_CcmH_CycH"/>
</dbReference>
<evidence type="ECO:0000256" key="1">
    <source>
        <dbReference type="ARBA" id="ARBA00004196"/>
    </source>
</evidence>
<accession>A0A7W9ZE74</accession>
<keyword evidence="2" id="KW-0677">Repeat</keyword>
<dbReference type="PANTHER" id="PTHR47870">
    <property type="entry name" value="CYTOCHROME C-TYPE BIOGENESIS PROTEIN CCMH"/>
    <property type="match status" value="1"/>
</dbReference>
<dbReference type="SMART" id="SM00028">
    <property type="entry name" value="TPR"/>
    <property type="match status" value="3"/>
</dbReference>
<evidence type="ECO:0000256" key="4">
    <source>
        <dbReference type="ARBA" id="ARBA00022803"/>
    </source>
</evidence>
<evidence type="ECO:0000256" key="5">
    <source>
        <dbReference type="PROSITE-ProRule" id="PRU00339"/>
    </source>
</evidence>
<reference evidence="9 10" key="1">
    <citation type="submission" date="2020-08" db="EMBL/GenBank/DDBJ databases">
        <title>Genomic Encyclopedia of Type Strains, Phase IV (KMG-IV): sequencing the most valuable type-strain genomes for metagenomic binning, comparative biology and taxonomic classification.</title>
        <authorList>
            <person name="Goeker M."/>
        </authorList>
    </citation>
    <scope>NUCLEOTIDE SEQUENCE [LARGE SCALE GENOMIC DNA]</scope>
    <source>
        <strain evidence="9 10">DSM 11590</strain>
    </source>
</reference>
<evidence type="ECO:0000256" key="6">
    <source>
        <dbReference type="SAM" id="MobiDB-lite"/>
    </source>
</evidence>
<protein>
    <submittedName>
        <fullName evidence="9">Cytochrome c-type biogenesis protein CcmH</fullName>
    </submittedName>
</protein>
<keyword evidence="4 5" id="KW-0802">TPR repeat</keyword>
<feature type="transmembrane region" description="Helical" evidence="7">
    <location>
        <begin position="6"/>
        <end position="24"/>
    </location>
</feature>
<evidence type="ECO:0000313" key="10">
    <source>
        <dbReference type="Proteomes" id="UP000544872"/>
    </source>
</evidence>
<organism evidence="9 10">
    <name type="scientific">Novispirillum itersonii</name>
    <name type="common">Aquaspirillum itersonii</name>
    <dbReference type="NCBI Taxonomy" id="189"/>
    <lineage>
        <taxon>Bacteria</taxon>
        <taxon>Pseudomonadati</taxon>
        <taxon>Pseudomonadota</taxon>
        <taxon>Alphaproteobacteria</taxon>
        <taxon>Rhodospirillales</taxon>
        <taxon>Novispirillaceae</taxon>
        <taxon>Novispirillum</taxon>
    </lineage>
</organism>
<dbReference type="Pfam" id="PF13432">
    <property type="entry name" value="TPR_16"/>
    <property type="match status" value="2"/>
</dbReference>
<comment type="subcellular location">
    <subcellularLocation>
        <location evidence="1">Cell envelope</location>
    </subcellularLocation>
</comment>
<name>A0A7W9ZE74_NOVIT</name>
<feature type="transmembrane region" description="Helical" evidence="7">
    <location>
        <begin position="97"/>
        <end position="116"/>
    </location>
</feature>
<comment type="caution">
    <text evidence="9">The sequence shown here is derived from an EMBL/GenBank/DDBJ whole genome shotgun (WGS) entry which is preliminary data.</text>
</comment>
<dbReference type="PANTHER" id="PTHR47870:SF1">
    <property type="entry name" value="CYTOCHROME C-TYPE BIOGENESIS PROTEIN CCMH"/>
    <property type="match status" value="1"/>
</dbReference>
<dbReference type="Gene3D" id="1.25.40.10">
    <property type="entry name" value="Tetratricopeptide repeat domain"/>
    <property type="match status" value="2"/>
</dbReference>